<dbReference type="Gene3D" id="1.20.5.620">
    <property type="entry name" value="F1F0 ATP synthase subunit B, membrane domain"/>
    <property type="match status" value="1"/>
</dbReference>
<comment type="subunit">
    <text evidence="12">F-type ATPases have 2 components, F(1) - the catalytic core - and F(0) - the membrane proton channel. F(1) has five subunits: alpha(3), beta(3), gamma(1), delta(1), epsilon(1). F(0) has three main subunits: a(1), b(2) and c(10-14). The alpha and beta chains form an alternating ring which encloses part of the gamma chain. F(1) is attached to F(0) by a central stalk formed by the gamma and epsilon chains, while a peripheral stalk is formed by the delta and b chains.</text>
</comment>
<keyword evidence="12" id="KW-1003">Cell membrane</keyword>
<dbReference type="NCBIfam" id="TIGR01144">
    <property type="entry name" value="ATP_synt_b"/>
    <property type="match status" value="1"/>
</dbReference>
<keyword evidence="3 12" id="KW-0138">CF(0)</keyword>
<evidence type="ECO:0000256" key="11">
    <source>
        <dbReference type="ARBA" id="ARBA00037847"/>
    </source>
</evidence>
<dbReference type="SUPFAM" id="SSF81573">
    <property type="entry name" value="F1F0 ATP synthase subunit B, membrane domain"/>
    <property type="match status" value="1"/>
</dbReference>
<evidence type="ECO:0000256" key="2">
    <source>
        <dbReference type="ARBA" id="ARBA00022448"/>
    </source>
</evidence>
<dbReference type="Proteomes" id="UP000003011">
    <property type="component" value="Unassembled WGS sequence"/>
</dbReference>
<evidence type="ECO:0000256" key="10">
    <source>
        <dbReference type="ARBA" id="ARBA00025198"/>
    </source>
</evidence>
<dbReference type="AlphaFoldDB" id="G5GIB8"/>
<dbReference type="HAMAP" id="MF_01398">
    <property type="entry name" value="ATP_synth_b_bprime"/>
    <property type="match status" value="1"/>
</dbReference>
<evidence type="ECO:0000256" key="14">
    <source>
        <dbReference type="SAM" id="Coils"/>
    </source>
</evidence>
<dbReference type="PANTHER" id="PTHR33445">
    <property type="entry name" value="ATP SYNTHASE SUBUNIT B', CHLOROPLASTIC"/>
    <property type="match status" value="1"/>
</dbReference>
<dbReference type="Pfam" id="PF00430">
    <property type="entry name" value="ATP-synt_B"/>
    <property type="match status" value="1"/>
</dbReference>
<evidence type="ECO:0000256" key="9">
    <source>
        <dbReference type="ARBA" id="ARBA00023310"/>
    </source>
</evidence>
<evidence type="ECO:0000313" key="16">
    <source>
        <dbReference type="Proteomes" id="UP000003011"/>
    </source>
</evidence>
<dbReference type="PATRIC" id="fig|679200.3.peg.1391"/>
<protein>
    <recommendedName>
        <fullName evidence="12">ATP synthase subunit b</fullName>
    </recommendedName>
    <alternativeName>
        <fullName evidence="12">ATP synthase F(0) sector subunit b</fullName>
    </alternativeName>
    <alternativeName>
        <fullName evidence="12">ATPase subunit I</fullName>
    </alternativeName>
    <alternativeName>
        <fullName evidence="12">F-type ATPase subunit b</fullName>
        <shortName evidence="12">F-ATPase subunit b</shortName>
    </alternativeName>
</protein>
<sequence length="197" mass="22033">MNYLNQLVEHGLFSLPAAIVQSDGGGISRLIEFDLQFLADAAFTAISVLVLYFLLSYLLFNPVRDFLKKRRERIAGELDEAASKLKSAGELKAEYEAKIKDIRIEADRILEDARKKAKAKEEEIINNARAEAARITQRASKEIELEKRKALDDAKQEIVSISALMAQKAIALSIDKKMHAELIANTLKEMGEGTWQG</sequence>
<keyword evidence="16" id="KW-1185">Reference proteome</keyword>
<dbReference type="GO" id="GO:0046961">
    <property type="term" value="F:proton-transporting ATPase activity, rotational mechanism"/>
    <property type="evidence" value="ECO:0007669"/>
    <property type="project" value="TreeGrafter"/>
</dbReference>
<gene>
    <name evidence="12" type="primary">atpF</name>
    <name evidence="15" type="ORF">HMPREF9333_01308</name>
</gene>
<evidence type="ECO:0000313" key="15">
    <source>
        <dbReference type="EMBL" id="EHI55593.1"/>
    </source>
</evidence>
<evidence type="ECO:0000256" key="5">
    <source>
        <dbReference type="ARBA" id="ARBA00022781"/>
    </source>
</evidence>
<name>G5GIB8_9FIRM</name>
<comment type="caution">
    <text evidence="15">The sequence shown here is derived from an EMBL/GenBank/DDBJ whole genome shotgun (WGS) entry which is preliminary data.</text>
</comment>
<keyword evidence="6 12" id="KW-1133">Transmembrane helix</keyword>
<dbReference type="InterPro" id="IPR002146">
    <property type="entry name" value="ATP_synth_b/b'su_bac/chlpt"/>
</dbReference>
<comment type="function">
    <text evidence="12">Component of the F(0) channel, it forms part of the peripheral stalk, linking F(1) to F(0).</text>
</comment>
<dbReference type="InterPro" id="IPR005864">
    <property type="entry name" value="ATP_synth_F0_bsu_bac"/>
</dbReference>
<dbReference type="HOGENOM" id="CLU_079215_4_0_9"/>
<organism evidence="15 16">
    <name type="scientific">Johnsonella ignava ATCC 51276</name>
    <dbReference type="NCBI Taxonomy" id="679200"/>
    <lineage>
        <taxon>Bacteria</taxon>
        <taxon>Bacillati</taxon>
        <taxon>Bacillota</taxon>
        <taxon>Clostridia</taxon>
        <taxon>Lachnospirales</taxon>
        <taxon>Lachnospiraceae</taxon>
        <taxon>Johnsonella</taxon>
    </lineage>
</organism>
<dbReference type="eggNOG" id="COG0711">
    <property type="taxonomic scope" value="Bacteria"/>
</dbReference>
<evidence type="ECO:0000256" key="7">
    <source>
        <dbReference type="ARBA" id="ARBA00023065"/>
    </source>
</evidence>
<comment type="subcellular location">
    <subcellularLocation>
        <location evidence="12">Cell membrane</location>
        <topology evidence="12">Single-pass membrane protein</topology>
    </subcellularLocation>
    <subcellularLocation>
        <location evidence="11">Endomembrane system</location>
        <topology evidence="11">Single-pass membrane protein</topology>
    </subcellularLocation>
</comment>
<evidence type="ECO:0000256" key="1">
    <source>
        <dbReference type="ARBA" id="ARBA00005513"/>
    </source>
</evidence>
<dbReference type="PANTHER" id="PTHR33445:SF2">
    <property type="entry name" value="ATP SYNTHASE SUBUNIT B', CHLOROPLASTIC"/>
    <property type="match status" value="1"/>
</dbReference>
<keyword evidence="9 12" id="KW-0066">ATP synthesis</keyword>
<dbReference type="InterPro" id="IPR050059">
    <property type="entry name" value="ATP_synthase_B_chain"/>
</dbReference>
<comment type="function">
    <text evidence="10 12">F(1)F(0) ATP synthase produces ATP from ADP in the presence of a proton or sodium gradient. F-type ATPases consist of two structural domains, F(1) containing the extramembraneous catalytic core and F(0) containing the membrane proton channel, linked together by a central stalk and a peripheral stalk. During catalysis, ATP synthesis in the catalytic domain of F(1) is coupled via a rotary mechanism of the central stalk subunits to proton translocation.</text>
</comment>
<feature type="transmembrane region" description="Helical" evidence="12">
    <location>
        <begin position="37"/>
        <end position="60"/>
    </location>
</feature>
<dbReference type="STRING" id="679200.HMPREF9333_01308"/>
<evidence type="ECO:0000256" key="3">
    <source>
        <dbReference type="ARBA" id="ARBA00022547"/>
    </source>
</evidence>
<dbReference type="GO" id="GO:0045259">
    <property type="term" value="C:proton-transporting ATP synthase complex"/>
    <property type="evidence" value="ECO:0007669"/>
    <property type="project" value="UniProtKB-KW"/>
</dbReference>
<dbReference type="CDD" id="cd06503">
    <property type="entry name" value="ATP-synt_Fo_b"/>
    <property type="match status" value="1"/>
</dbReference>
<keyword evidence="8 12" id="KW-0472">Membrane</keyword>
<evidence type="ECO:0000256" key="13">
    <source>
        <dbReference type="RuleBase" id="RU003848"/>
    </source>
</evidence>
<comment type="similarity">
    <text evidence="1 12 13">Belongs to the ATPase B chain family.</text>
</comment>
<dbReference type="InterPro" id="IPR028987">
    <property type="entry name" value="ATP_synth_B-like_membr_sf"/>
</dbReference>
<evidence type="ECO:0000256" key="12">
    <source>
        <dbReference type="HAMAP-Rule" id="MF_01398"/>
    </source>
</evidence>
<keyword evidence="5 12" id="KW-0375">Hydrogen ion transport</keyword>
<dbReference type="GO" id="GO:0012505">
    <property type="term" value="C:endomembrane system"/>
    <property type="evidence" value="ECO:0007669"/>
    <property type="project" value="UniProtKB-SubCell"/>
</dbReference>
<keyword evidence="2 12" id="KW-0813">Transport</keyword>
<proteinExistence type="inferred from homology"/>
<accession>G5GIB8</accession>
<keyword evidence="4 12" id="KW-0812">Transmembrane</keyword>
<dbReference type="EMBL" id="ACZL01000021">
    <property type="protein sequence ID" value="EHI55593.1"/>
    <property type="molecule type" value="Genomic_DNA"/>
</dbReference>
<keyword evidence="7 12" id="KW-0406">Ion transport</keyword>
<reference evidence="15 16" key="1">
    <citation type="submission" date="2011-08" db="EMBL/GenBank/DDBJ databases">
        <title>The Genome Sequence of Johnsonella ignava ATCC 51276.</title>
        <authorList>
            <consortium name="The Broad Institute Genome Sequencing Platform"/>
            <person name="Earl A."/>
            <person name="Ward D."/>
            <person name="Feldgarden M."/>
            <person name="Gevers D."/>
            <person name="Izard J."/>
            <person name="Blanton J.M."/>
            <person name="Baranova O.V."/>
            <person name="Dewhirst F.E."/>
            <person name="Young S.K."/>
            <person name="Zeng Q."/>
            <person name="Gargeya S."/>
            <person name="Fitzgerald M."/>
            <person name="Haas B."/>
            <person name="Abouelleil A."/>
            <person name="Alvarado L."/>
            <person name="Arachchi H.M."/>
            <person name="Berlin A."/>
            <person name="Brown A."/>
            <person name="Chapman S.B."/>
            <person name="Chen Z."/>
            <person name="Dunbar C."/>
            <person name="Freedman E."/>
            <person name="Gearin G."/>
            <person name="Gellesch M."/>
            <person name="Goldberg J."/>
            <person name="Griggs A."/>
            <person name="Gujja S."/>
            <person name="Heiman D."/>
            <person name="Howarth C."/>
            <person name="Larson L."/>
            <person name="Lui A."/>
            <person name="MacDonald P.J.P."/>
            <person name="Montmayeur A."/>
            <person name="Murphy C."/>
            <person name="Neiman D."/>
            <person name="Pearson M."/>
            <person name="Priest M."/>
            <person name="Roberts A."/>
            <person name="Saif S."/>
            <person name="Shea T."/>
            <person name="Shenoy N."/>
            <person name="Sisk P."/>
            <person name="Stolte C."/>
            <person name="Sykes S."/>
            <person name="Wortman J."/>
            <person name="Nusbaum C."/>
            <person name="Birren B."/>
        </authorList>
    </citation>
    <scope>NUCLEOTIDE SEQUENCE [LARGE SCALE GENOMIC DNA]</scope>
    <source>
        <strain evidence="15 16">ATCC 51276</strain>
    </source>
</reference>
<feature type="coiled-coil region" evidence="14">
    <location>
        <begin position="78"/>
        <end position="138"/>
    </location>
</feature>
<dbReference type="GO" id="GO:0005886">
    <property type="term" value="C:plasma membrane"/>
    <property type="evidence" value="ECO:0007669"/>
    <property type="project" value="UniProtKB-SubCell"/>
</dbReference>
<evidence type="ECO:0000256" key="4">
    <source>
        <dbReference type="ARBA" id="ARBA00022692"/>
    </source>
</evidence>
<evidence type="ECO:0000256" key="8">
    <source>
        <dbReference type="ARBA" id="ARBA00023136"/>
    </source>
</evidence>
<evidence type="ECO:0000256" key="6">
    <source>
        <dbReference type="ARBA" id="ARBA00022989"/>
    </source>
</evidence>
<keyword evidence="14" id="KW-0175">Coiled coil</keyword>
<dbReference type="GO" id="GO:0046933">
    <property type="term" value="F:proton-transporting ATP synthase activity, rotational mechanism"/>
    <property type="evidence" value="ECO:0007669"/>
    <property type="project" value="UniProtKB-UniRule"/>
</dbReference>